<keyword evidence="6 8" id="KW-0503">Monooxygenase</keyword>
<dbReference type="PANTHER" id="PTHR24291:SF50">
    <property type="entry name" value="BIFUNCTIONAL ALBAFLAVENONE MONOOXYGENASE_TERPENE SYNTHASE"/>
    <property type="match status" value="1"/>
</dbReference>
<keyword evidence="10" id="KW-1185">Reference proteome</keyword>
<keyword evidence="2 7" id="KW-0349">Heme</keyword>
<keyword evidence="5 7" id="KW-0408">Iron</keyword>
<dbReference type="Proteomes" id="UP000562254">
    <property type="component" value="Unassembled WGS sequence"/>
</dbReference>
<evidence type="ECO:0000256" key="1">
    <source>
        <dbReference type="ARBA" id="ARBA00010617"/>
    </source>
</evidence>
<dbReference type="EMBL" id="JACIJE010000005">
    <property type="protein sequence ID" value="MBB5689847.1"/>
    <property type="molecule type" value="Genomic_DNA"/>
</dbReference>
<sequence length="465" mass="51613">MSATLASPGLSLAPFEPPHPRSLPAVIALLRALLEGDGNLLGLLPAEAYTVPIGPLGWSRRSTIIVNRPDLVRHVLSDPDGIFPKSDLMVNALDPLIGDSIFVSSGETWRRQRAMIDPALTMMRVNRAFPAMEAGAAEAEATLAEAARSGRALSLDLLMSHLTADIICRTVFSTSLQTRVAHEVFDAFTLFERSVAQVEIRRLIMDRAWTRIPQKRHVLDACALIRRHLGTLLDTHLAEGARFDDICAAVIEARDLEGRGFTREELIDQLGVLFLAGHETSASALTWVFYILATRPALVARLRAEVEQICGDGPVTFEHTKRLPFIRNVFRETLRLYPPITFLPRVALRETALDGYRVRRGALVMVAPWVLHRHRDYWRAPHLFDPDRFEAAREHETTAGAYIPFGIGPRVCAGAAFAQVEAVLLVARLFRRFDFHVADPARVRPAARLTTRPAEQIMVTVTSAG</sequence>
<reference evidence="9 10" key="1">
    <citation type="submission" date="2020-08" db="EMBL/GenBank/DDBJ databases">
        <title>Genomic Encyclopedia of Type Strains, Phase IV (KMG-IV): sequencing the most valuable type-strain genomes for metagenomic binning, comparative biology and taxonomic classification.</title>
        <authorList>
            <person name="Goeker M."/>
        </authorList>
    </citation>
    <scope>NUCLEOTIDE SEQUENCE [LARGE SCALE GENOMIC DNA]</scope>
    <source>
        <strain evidence="9 10">DSM 25895</strain>
    </source>
</reference>
<dbReference type="GO" id="GO:0004497">
    <property type="term" value="F:monooxygenase activity"/>
    <property type="evidence" value="ECO:0007669"/>
    <property type="project" value="UniProtKB-KW"/>
</dbReference>
<dbReference type="PANTHER" id="PTHR24291">
    <property type="entry name" value="CYTOCHROME P450 FAMILY 4"/>
    <property type="match status" value="1"/>
</dbReference>
<dbReference type="PRINTS" id="PR00385">
    <property type="entry name" value="P450"/>
</dbReference>
<evidence type="ECO:0000256" key="6">
    <source>
        <dbReference type="ARBA" id="ARBA00023033"/>
    </source>
</evidence>
<name>A0A840Y0A4_9PROT</name>
<feature type="binding site" description="axial binding residue" evidence="7">
    <location>
        <position position="412"/>
    </location>
    <ligand>
        <name>heme</name>
        <dbReference type="ChEBI" id="CHEBI:30413"/>
    </ligand>
    <ligandPart>
        <name>Fe</name>
        <dbReference type="ChEBI" id="CHEBI:18248"/>
    </ligandPart>
</feature>
<gene>
    <name evidence="9" type="ORF">FHS88_001973</name>
</gene>
<organism evidence="9 10">
    <name type="scientific">Neoroseomonas alkaliterrae</name>
    <dbReference type="NCBI Taxonomy" id="1452450"/>
    <lineage>
        <taxon>Bacteria</taxon>
        <taxon>Pseudomonadati</taxon>
        <taxon>Pseudomonadota</taxon>
        <taxon>Alphaproteobacteria</taxon>
        <taxon>Acetobacterales</taxon>
        <taxon>Acetobacteraceae</taxon>
        <taxon>Neoroseomonas</taxon>
    </lineage>
</organism>
<keyword evidence="3 7" id="KW-0479">Metal-binding</keyword>
<evidence type="ECO:0000256" key="4">
    <source>
        <dbReference type="ARBA" id="ARBA00023002"/>
    </source>
</evidence>
<evidence type="ECO:0000313" key="9">
    <source>
        <dbReference type="EMBL" id="MBB5689847.1"/>
    </source>
</evidence>
<dbReference type="Gene3D" id="1.10.630.10">
    <property type="entry name" value="Cytochrome P450"/>
    <property type="match status" value="1"/>
</dbReference>
<dbReference type="RefSeq" id="WP_184484069.1">
    <property type="nucleotide sequence ID" value="NZ_JAAEDJ010000011.1"/>
</dbReference>
<dbReference type="InterPro" id="IPR002401">
    <property type="entry name" value="Cyt_P450_E_grp-I"/>
</dbReference>
<dbReference type="GO" id="GO:0020037">
    <property type="term" value="F:heme binding"/>
    <property type="evidence" value="ECO:0007669"/>
    <property type="project" value="InterPro"/>
</dbReference>
<dbReference type="InterPro" id="IPR001128">
    <property type="entry name" value="Cyt_P450"/>
</dbReference>
<dbReference type="Pfam" id="PF00067">
    <property type="entry name" value="p450"/>
    <property type="match status" value="1"/>
</dbReference>
<evidence type="ECO:0000256" key="2">
    <source>
        <dbReference type="ARBA" id="ARBA00022617"/>
    </source>
</evidence>
<dbReference type="InterPro" id="IPR036396">
    <property type="entry name" value="Cyt_P450_sf"/>
</dbReference>
<dbReference type="GO" id="GO:0016705">
    <property type="term" value="F:oxidoreductase activity, acting on paired donors, with incorporation or reduction of molecular oxygen"/>
    <property type="evidence" value="ECO:0007669"/>
    <property type="project" value="InterPro"/>
</dbReference>
<comment type="similarity">
    <text evidence="1 8">Belongs to the cytochrome P450 family.</text>
</comment>
<dbReference type="GO" id="GO:0005506">
    <property type="term" value="F:iron ion binding"/>
    <property type="evidence" value="ECO:0007669"/>
    <property type="project" value="InterPro"/>
</dbReference>
<dbReference type="AlphaFoldDB" id="A0A840Y0A4"/>
<dbReference type="PRINTS" id="PR00463">
    <property type="entry name" value="EP450I"/>
</dbReference>
<accession>A0A840Y0A4</accession>
<comment type="cofactor">
    <cofactor evidence="7">
        <name>heme</name>
        <dbReference type="ChEBI" id="CHEBI:30413"/>
    </cofactor>
</comment>
<dbReference type="InterPro" id="IPR050196">
    <property type="entry name" value="Cytochrome_P450_Monoox"/>
</dbReference>
<evidence type="ECO:0000256" key="5">
    <source>
        <dbReference type="ARBA" id="ARBA00023004"/>
    </source>
</evidence>
<dbReference type="InterPro" id="IPR017972">
    <property type="entry name" value="Cyt_P450_CS"/>
</dbReference>
<dbReference type="SUPFAM" id="SSF48264">
    <property type="entry name" value="Cytochrome P450"/>
    <property type="match status" value="1"/>
</dbReference>
<comment type="caution">
    <text evidence="9">The sequence shown here is derived from an EMBL/GenBank/DDBJ whole genome shotgun (WGS) entry which is preliminary data.</text>
</comment>
<evidence type="ECO:0000256" key="7">
    <source>
        <dbReference type="PIRSR" id="PIRSR602401-1"/>
    </source>
</evidence>
<evidence type="ECO:0000313" key="10">
    <source>
        <dbReference type="Proteomes" id="UP000562254"/>
    </source>
</evidence>
<dbReference type="PROSITE" id="PS00086">
    <property type="entry name" value="CYTOCHROME_P450"/>
    <property type="match status" value="1"/>
</dbReference>
<protein>
    <submittedName>
        <fullName evidence="9">Cytochrome P450</fullName>
    </submittedName>
</protein>
<evidence type="ECO:0000256" key="3">
    <source>
        <dbReference type="ARBA" id="ARBA00022723"/>
    </source>
</evidence>
<evidence type="ECO:0000256" key="8">
    <source>
        <dbReference type="RuleBase" id="RU000461"/>
    </source>
</evidence>
<proteinExistence type="inferred from homology"/>
<keyword evidence="4 8" id="KW-0560">Oxidoreductase</keyword>